<evidence type="ECO:0000313" key="8">
    <source>
        <dbReference type="Proteomes" id="UP001208017"/>
    </source>
</evidence>
<evidence type="ECO:0000256" key="5">
    <source>
        <dbReference type="ARBA" id="ARBA00023194"/>
    </source>
</evidence>
<gene>
    <name evidence="7" type="ORF">OS242_02300</name>
</gene>
<dbReference type="InterPro" id="IPR023213">
    <property type="entry name" value="CAT-like_dom_sf"/>
</dbReference>
<dbReference type="CDD" id="cd05930">
    <property type="entry name" value="A_NRPS"/>
    <property type="match status" value="1"/>
</dbReference>
<dbReference type="Gene3D" id="3.30.559.30">
    <property type="entry name" value="Nonribosomal peptide synthetase, condensation domain"/>
    <property type="match status" value="1"/>
</dbReference>
<dbReference type="InterPro" id="IPR006162">
    <property type="entry name" value="Ppantetheine_attach_site"/>
</dbReference>
<dbReference type="Proteomes" id="UP001208017">
    <property type="component" value="Unassembled WGS sequence"/>
</dbReference>
<feature type="domain" description="Carrier" evidence="6">
    <location>
        <begin position="1017"/>
        <end position="1092"/>
    </location>
</feature>
<dbReference type="EMBL" id="JAPMLT010000001">
    <property type="protein sequence ID" value="MCX7568803.1"/>
    <property type="molecule type" value="Genomic_DNA"/>
</dbReference>
<evidence type="ECO:0000256" key="3">
    <source>
        <dbReference type="ARBA" id="ARBA00022450"/>
    </source>
</evidence>
<sequence length="1128" mass="126366">MKNNLADRIAKLTPEQRALFEASLRAKNMKADKILPKEGSIPRRGHKNPSPLTVDQERLWFFHQMNPDKPTYNVYGAIRLEGRLDIDAMEFAINEVLRRHESWRTTFDLIDGQPVQIVHDELQLKFDVADVRDLPEEEREPAAHQETLDEVMIPIDLVNGPVVRVKLIRISETQNIIVLTVHHLVTDRVTFSIVFQELVQHYIARVQGQPSRLPEPAIQYADYAEWQREYLQGETRERLMNYWKNYLDGSDFVLNLPTDFPRPPVQSYKGARHFFELPKELGDRLKALGTKEGATPFMTLMASFKALLYRYTGQEDIILGTPLANRDKPEMERVLGYFLTSGIFRTLVEGRLSFRELLARVRENTLGAFEHSGMPFGLLLDELKPKRDLSRNPLFQAMFVYVDVPEVPMQFPDLKISYELIDGETAKYDIVFGLIDRDGIVDREYGTECFFEYSPDLFRPETIALMAEHWVLLIEEFLAAPDTPLGDLPMLTAAEKARILGEWNDTRMETDADLLAYERIEAHAALRPDAPALDFEGQIVTYRELNEKANRLARHLQRQGVRPDSIVGLCVERSPEFVIGLLAVLKAGGAYLPLDTIYPDERIAFMLQDAGVQLVLTQTASQSRVETLAPQVRTISLDAADELLAVQSAENLTRTAEPEHLAYIIYTSGSTGQPKGAMIEHRNLANFASVLPEQIGAGAEDRTLQFASISFDASALEIYSSLVVGGTLVMARRESLVPGRTLAEFLRTQRVTTVALTPSVLHLLPAADLPDLRTVLAIGEACTLEAVARWAPHCSFYNAYGPTETTILSHLASVTDTTRIPPIGRPLPNIHGYILDAHGQLVPVGVPGELHIGGAGVSRGYLNRPDLNAAAFRADPFSSQPGARLYKTGDLVRWLPSGEVEYLGRIDHQVKVRGYRIELSEVEARIAEHPQVREIAAIVKPDASGSHRLIACIVAHDSALTAGEMRLFLKDRLPEFMVPSAFVFFDRFPLNRNGKVDRKALLDMDNLLINSEESYVAPRHEIDEVLAKIWSELLEIERVGIDDHFFDLGGHSLLATQMVSRVRETFQVDVPMDQLLAAGTIAGVADALVRHEKVPGQIEKIARVRKKLDAMSPEQVAALLAAKKGGQA</sequence>
<dbReference type="PROSITE" id="PS50075">
    <property type="entry name" value="CARRIER"/>
    <property type="match status" value="1"/>
</dbReference>
<dbReference type="PANTHER" id="PTHR45527">
    <property type="entry name" value="NONRIBOSOMAL PEPTIDE SYNTHETASE"/>
    <property type="match status" value="1"/>
</dbReference>
<dbReference type="Gene3D" id="3.40.50.980">
    <property type="match status" value="2"/>
</dbReference>
<dbReference type="InterPro" id="IPR010071">
    <property type="entry name" value="AA_adenyl_dom"/>
</dbReference>
<accession>A0ABT3WVV0</accession>
<dbReference type="InterPro" id="IPR009081">
    <property type="entry name" value="PP-bd_ACP"/>
</dbReference>
<dbReference type="RefSeq" id="WP_267150040.1">
    <property type="nucleotide sequence ID" value="NZ_JAPMLT010000001.1"/>
</dbReference>
<dbReference type="SUPFAM" id="SSF56801">
    <property type="entry name" value="Acetyl-CoA synthetase-like"/>
    <property type="match status" value="1"/>
</dbReference>
<proteinExistence type="inferred from homology"/>
<dbReference type="InterPro" id="IPR000873">
    <property type="entry name" value="AMP-dep_synth/lig_dom"/>
</dbReference>
<dbReference type="Gene3D" id="3.30.300.30">
    <property type="match status" value="1"/>
</dbReference>
<dbReference type="PROSITE" id="PS00455">
    <property type="entry name" value="AMP_BINDING"/>
    <property type="match status" value="1"/>
</dbReference>
<dbReference type="InterPro" id="IPR020806">
    <property type="entry name" value="PKS_PP-bd"/>
</dbReference>
<organism evidence="7 8">
    <name type="scientific">Tumebacillus lacus</name>
    <dbReference type="NCBI Taxonomy" id="2995335"/>
    <lineage>
        <taxon>Bacteria</taxon>
        <taxon>Bacillati</taxon>
        <taxon>Bacillota</taxon>
        <taxon>Bacilli</taxon>
        <taxon>Bacillales</taxon>
        <taxon>Alicyclobacillaceae</taxon>
        <taxon>Tumebacillus</taxon>
    </lineage>
</organism>
<dbReference type="InterPro" id="IPR020845">
    <property type="entry name" value="AMP-binding_CS"/>
</dbReference>
<reference evidence="7 8" key="1">
    <citation type="submission" date="2022-11" db="EMBL/GenBank/DDBJ databases">
        <title>Study of microbial diversity in lake waters.</title>
        <authorList>
            <person name="Zhang J."/>
        </authorList>
    </citation>
    <scope>NUCLEOTIDE SEQUENCE [LARGE SCALE GENOMIC DNA]</scope>
    <source>
        <strain evidence="7 8">DT12</strain>
    </source>
</reference>
<keyword evidence="3" id="KW-0596">Phosphopantetheine</keyword>
<dbReference type="Gene3D" id="2.30.38.10">
    <property type="entry name" value="Luciferase, Domain 3"/>
    <property type="match status" value="1"/>
</dbReference>
<dbReference type="SMART" id="SM00823">
    <property type="entry name" value="PKS_PP"/>
    <property type="match status" value="1"/>
</dbReference>
<comment type="similarity">
    <text evidence="2">Belongs to the ATP-dependent AMP-binding enzyme family.</text>
</comment>
<name>A0ABT3WVV0_9BACL</name>
<keyword evidence="4" id="KW-0597">Phosphoprotein</keyword>
<dbReference type="PANTHER" id="PTHR45527:SF1">
    <property type="entry name" value="FATTY ACID SYNTHASE"/>
    <property type="match status" value="1"/>
</dbReference>
<dbReference type="InterPro" id="IPR045851">
    <property type="entry name" value="AMP-bd_C_sf"/>
</dbReference>
<dbReference type="InterPro" id="IPR001242">
    <property type="entry name" value="Condensation_dom"/>
</dbReference>
<dbReference type="InterPro" id="IPR025110">
    <property type="entry name" value="AMP-bd_C"/>
</dbReference>
<dbReference type="Pfam" id="PF00550">
    <property type="entry name" value="PP-binding"/>
    <property type="match status" value="1"/>
</dbReference>
<dbReference type="Gene3D" id="3.40.50.1820">
    <property type="entry name" value="alpha/beta hydrolase"/>
    <property type="match status" value="1"/>
</dbReference>
<comment type="caution">
    <text evidence="7">The sequence shown here is derived from an EMBL/GenBank/DDBJ whole genome shotgun (WGS) entry which is preliminary data.</text>
</comment>
<evidence type="ECO:0000256" key="4">
    <source>
        <dbReference type="ARBA" id="ARBA00022553"/>
    </source>
</evidence>
<dbReference type="SUPFAM" id="SSF47336">
    <property type="entry name" value="ACP-like"/>
    <property type="match status" value="1"/>
</dbReference>
<dbReference type="InterPro" id="IPR036736">
    <property type="entry name" value="ACP-like_sf"/>
</dbReference>
<dbReference type="CDD" id="cd19531">
    <property type="entry name" value="LCL_NRPS-like"/>
    <property type="match status" value="1"/>
</dbReference>
<evidence type="ECO:0000313" key="7">
    <source>
        <dbReference type="EMBL" id="MCX7568803.1"/>
    </source>
</evidence>
<comment type="cofactor">
    <cofactor evidence="1">
        <name>pantetheine 4'-phosphate</name>
        <dbReference type="ChEBI" id="CHEBI:47942"/>
    </cofactor>
</comment>
<evidence type="ECO:0000256" key="1">
    <source>
        <dbReference type="ARBA" id="ARBA00001957"/>
    </source>
</evidence>
<dbReference type="Pfam" id="PF00501">
    <property type="entry name" value="AMP-binding"/>
    <property type="match status" value="1"/>
</dbReference>
<protein>
    <submittedName>
        <fullName evidence="7">Amino acid adenylation domain-containing protein</fullName>
    </submittedName>
</protein>
<keyword evidence="5" id="KW-0045">Antibiotic biosynthesis</keyword>
<dbReference type="Pfam" id="PF13193">
    <property type="entry name" value="AMP-binding_C"/>
    <property type="match status" value="1"/>
</dbReference>
<evidence type="ECO:0000259" key="6">
    <source>
        <dbReference type="PROSITE" id="PS50075"/>
    </source>
</evidence>
<dbReference type="Pfam" id="PF00668">
    <property type="entry name" value="Condensation"/>
    <property type="match status" value="1"/>
</dbReference>
<dbReference type="PROSITE" id="PS00012">
    <property type="entry name" value="PHOSPHOPANTETHEINE"/>
    <property type="match status" value="1"/>
</dbReference>
<dbReference type="InterPro" id="IPR029058">
    <property type="entry name" value="AB_hydrolase_fold"/>
</dbReference>
<dbReference type="Gene3D" id="3.30.559.10">
    <property type="entry name" value="Chloramphenicol acetyltransferase-like domain"/>
    <property type="match status" value="1"/>
</dbReference>
<evidence type="ECO:0000256" key="2">
    <source>
        <dbReference type="ARBA" id="ARBA00006432"/>
    </source>
</evidence>
<dbReference type="NCBIfam" id="TIGR01733">
    <property type="entry name" value="AA-adenyl-dom"/>
    <property type="match status" value="1"/>
</dbReference>
<keyword evidence="8" id="KW-1185">Reference proteome</keyword>
<dbReference type="SUPFAM" id="SSF52777">
    <property type="entry name" value="CoA-dependent acyltransferases"/>
    <property type="match status" value="2"/>
</dbReference>